<feature type="domain" description="CAPS C2" evidence="2">
    <location>
        <begin position="52"/>
        <end position="75"/>
    </location>
</feature>
<proteinExistence type="predicted"/>
<dbReference type="PANTHER" id="PTHR12166">
    <property type="entry name" value="CALCIUM-DEPENDENT SECRETION ACTIVATOR"/>
    <property type="match status" value="1"/>
</dbReference>
<evidence type="ECO:0000256" key="1">
    <source>
        <dbReference type="ARBA" id="ARBA00022723"/>
    </source>
</evidence>
<keyword evidence="1" id="KW-0479">Metal-binding</keyword>
<protein>
    <submittedName>
        <fullName evidence="3">C2 NT-type domain-containing protein</fullName>
    </submittedName>
</protein>
<dbReference type="Pfam" id="PF25341">
    <property type="entry name" value="C2_CAPS"/>
    <property type="match status" value="1"/>
</dbReference>
<sequence>LKRRCSSHSLNKLDADENEVLLTKNDFILHFNLEVVVLEVQNLKSVASSRLVYCTMEVENGEKLQTGSAEASNPV</sequence>
<dbReference type="InterPro" id="IPR057457">
    <property type="entry name" value="CAPS_C2"/>
</dbReference>
<dbReference type="AlphaFoldDB" id="A0A183I9Y0"/>
<organism evidence="3">
    <name type="scientific">Soboliphyme baturini</name>
    <dbReference type="NCBI Taxonomy" id="241478"/>
    <lineage>
        <taxon>Eukaryota</taxon>
        <taxon>Metazoa</taxon>
        <taxon>Ecdysozoa</taxon>
        <taxon>Nematoda</taxon>
        <taxon>Enoplea</taxon>
        <taxon>Dorylaimia</taxon>
        <taxon>Dioctophymatida</taxon>
        <taxon>Dioctophymatoidea</taxon>
        <taxon>Soboliphymatidae</taxon>
        <taxon>Soboliphyme</taxon>
    </lineage>
</organism>
<evidence type="ECO:0000313" key="3">
    <source>
        <dbReference type="WBParaSite" id="SBAD_0000044401-mRNA-1"/>
    </source>
</evidence>
<dbReference type="PANTHER" id="PTHR12166:SF8">
    <property type="entry name" value="CALCIUM-DEPENDENT SECRETION ACTIVATOR"/>
    <property type="match status" value="1"/>
</dbReference>
<name>A0A183I9Y0_9BILA</name>
<dbReference type="GO" id="GO:0016079">
    <property type="term" value="P:synaptic vesicle exocytosis"/>
    <property type="evidence" value="ECO:0007669"/>
    <property type="project" value="InterPro"/>
</dbReference>
<evidence type="ECO:0000259" key="2">
    <source>
        <dbReference type="Pfam" id="PF25341"/>
    </source>
</evidence>
<dbReference type="InterPro" id="IPR033227">
    <property type="entry name" value="CAPS"/>
</dbReference>
<dbReference type="GO" id="GO:1990504">
    <property type="term" value="P:dense core granule exocytosis"/>
    <property type="evidence" value="ECO:0007669"/>
    <property type="project" value="InterPro"/>
</dbReference>
<accession>A0A183I9Y0</accession>
<dbReference type="GO" id="GO:0098793">
    <property type="term" value="C:presynapse"/>
    <property type="evidence" value="ECO:0007669"/>
    <property type="project" value="GOC"/>
</dbReference>
<reference evidence="3" key="1">
    <citation type="submission" date="2016-06" db="UniProtKB">
        <authorList>
            <consortium name="WormBaseParasite"/>
        </authorList>
    </citation>
    <scope>IDENTIFICATION</scope>
</reference>
<dbReference type="WBParaSite" id="SBAD_0000044401-mRNA-1">
    <property type="protein sequence ID" value="SBAD_0000044401-mRNA-1"/>
    <property type="gene ID" value="SBAD_0000044401"/>
</dbReference>
<dbReference type="GO" id="GO:0046872">
    <property type="term" value="F:metal ion binding"/>
    <property type="evidence" value="ECO:0007669"/>
    <property type="project" value="UniProtKB-KW"/>
</dbReference>